<reference evidence="4 5" key="1">
    <citation type="submission" date="2019-02" db="EMBL/GenBank/DDBJ databases">
        <title>Deep-cultivation of Planctomycetes and their phenomic and genomic characterization uncovers novel biology.</title>
        <authorList>
            <person name="Wiegand S."/>
            <person name="Jogler M."/>
            <person name="Boedeker C."/>
            <person name="Pinto D."/>
            <person name="Vollmers J."/>
            <person name="Rivas-Marin E."/>
            <person name="Kohn T."/>
            <person name="Peeters S.H."/>
            <person name="Heuer A."/>
            <person name="Rast P."/>
            <person name="Oberbeckmann S."/>
            <person name="Bunk B."/>
            <person name="Jeske O."/>
            <person name="Meyerdierks A."/>
            <person name="Storesund J.E."/>
            <person name="Kallscheuer N."/>
            <person name="Luecker S."/>
            <person name="Lage O.M."/>
            <person name="Pohl T."/>
            <person name="Merkel B.J."/>
            <person name="Hornburger P."/>
            <person name="Mueller R.-W."/>
            <person name="Bruemmer F."/>
            <person name="Labrenz M."/>
            <person name="Spormann A.M."/>
            <person name="Op den Camp H."/>
            <person name="Overmann J."/>
            <person name="Amann R."/>
            <person name="Jetten M.S.M."/>
            <person name="Mascher T."/>
            <person name="Medema M.H."/>
            <person name="Devos D.P."/>
            <person name="Kaster A.-K."/>
            <person name="Ovreas L."/>
            <person name="Rohde M."/>
            <person name="Galperin M.Y."/>
            <person name="Jogler C."/>
        </authorList>
    </citation>
    <scope>NUCLEOTIDE SEQUENCE [LARGE SCALE GENOMIC DNA]</scope>
    <source>
        <strain evidence="4 5">ETA_A1</strain>
    </source>
</reference>
<evidence type="ECO:0000313" key="5">
    <source>
        <dbReference type="Proteomes" id="UP000319576"/>
    </source>
</evidence>
<dbReference type="OrthoDB" id="266724at2"/>
<dbReference type="KEGG" id="uli:ETAA1_56890"/>
<dbReference type="PANTHER" id="PTHR30203">
    <property type="entry name" value="OUTER MEMBRANE CATION EFFLUX PROTEIN"/>
    <property type="match status" value="1"/>
</dbReference>
<comment type="similarity">
    <text evidence="1">Belongs to the outer membrane factor (OMF) (TC 1.B.17) family.</text>
</comment>
<dbReference type="Proteomes" id="UP000319576">
    <property type="component" value="Chromosome"/>
</dbReference>
<accession>A0A517Y1S4</accession>
<gene>
    <name evidence="4" type="ORF">ETAA1_56890</name>
</gene>
<dbReference type="RefSeq" id="WP_145243913.1">
    <property type="nucleotide sequence ID" value="NZ_CP036273.1"/>
</dbReference>
<dbReference type="InterPro" id="IPR010131">
    <property type="entry name" value="MdtP/NodT-like"/>
</dbReference>
<evidence type="ECO:0000256" key="1">
    <source>
        <dbReference type="ARBA" id="ARBA00007613"/>
    </source>
</evidence>
<dbReference type="AlphaFoldDB" id="A0A517Y1S4"/>
<feature type="compositionally biased region" description="Pro residues" evidence="2">
    <location>
        <begin position="68"/>
        <end position="90"/>
    </location>
</feature>
<sequence precursor="true">MTRFWSGTSLLVALLVTPVVAQQPRGSGGPYPAPRPGTTSPPRYYPPAVRQASQAEAPAQAAQNPPAAKAPPQPAAPAAAPAPPVAPRLYPPAQPASYPIDLATALRLADADNPTAAVARARVQEAIANYDRARVAWVPNLVFGPTFFYHDGIDQNRRGETFSVARGNFAVLGGPQLRVDVGDALYLPLVARRVVQATESRSRAVANNVQLEVALTYLDVLELHALLAVNADTLNKTEQALQAAEAFAKAGTGKTAADVNRAATEVDLRRQERIVIRGRAAAAAARLAGLLTLDPAVKLVPAELAVVPVVLVPGEYTLDQLIATGLLARPEVAAAGAEVQAAEALVRQAKTAPFLPRVQGEFIGGGFKGGRDDAFGPMRGQYNAGAALVWELDNFGLGNAATTRARQASYAAALQRVREVQARVSAEVGEAAELAAARFETLGSAQEAVRQAQEMYRKFRDVSFGVPGPKGQLQFDALEVLTAVQSLNQARVQYLQQVVEFNRQQFRLYTAIGQPATCGLESAAPQSLDVPVVPSAPAVARPPGAGRP</sequence>
<evidence type="ECO:0000313" key="4">
    <source>
        <dbReference type="EMBL" id="QDU23684.1"/>
    </source>
</evidence>
<dbReference type="SUPFAM" id="SSF56954">
    <property type="entry name" value="Outer membrane efflux proteins (OEP)"/>
    <property type="match status" value="1"/>
</dbReference>
<evidence type="ECO:0000256" key="3">
    <source>
        <dbReference type="SAM" id="SignalP"/>
    </source>
</evidence>
<proteinExistence type="inferred from homology"/>
<dbReference type="GO" id="GO:0015562">
    <property type="term" value="F:efflux transmembrane transporter activity"/>
    <property type="evidence" value="ECO:0007669"/>
    <property type="project" value="InterPro"/>
</dbReference>
<feature type="chain" id="PRO_5022218284" evidence="3">
    <location>
        <begin position="22"/>
        <end position="548"/>
    </location>
</feature>
<feature type="region of interest" description="Disordered" evidence="2">
    <location>
        <begin position="22"/>
        <end position="90"/>
    </location>
</feature>
<feature type="signal peptide" evidence="3">
    <location>
        <begin position="1"/>
        <end position="21"/>
    </location>
</feature>
<name>A0A517Y1S4_9BACT</name>
<dbReference type="InterPro" id="IPR003423">
    <property type="entry name" value="OMP_efflux"/>
</dbReference>
<dbReference type="EMBL" id="CP036273">
    <property type="protein sequence ID" value="QDU23684.1"/>
    <property type="molecule type" value="Genomic_DNA"/>
</dbReference>
<feature type="compositionally biased region" description="Low complexity" evidence="2">
    <location>
        <begin position="51"/>
        <end position="67"/>
    </location>
</feature>
<organism evidence="4 5">
    <name type="scientific">Urbifossiella limnaea</name>
    <dbReference type="NCBI Taxonomy" id="2528023"/>
    <lineage>
        <taxon>Bacteria</taxon>
        <taxon>Pseudomonadati</taxon>
        <taxon>Planctomycetota</taxon>
        <taxon>Planctomycetia</taxon>
        <taxon>Gemmatales</taxon>
        <taxon>Gemmataceae</taxon>
        <taxon>Urbifossiella</taxon>
    </lineage>
</organism>
<keyword evidence="3" id="KW-0732">Signal</keyword>
<dbReference type="PANTHER" id="PTHR30203:SF29">
    <property type="entry name" value="PROTEIN CYAE"/>
    <property type="match status" value="1"/>
</dbReference>
<protein>
    <submittedName>
        <fullName evidence="4">Outer membrane efflux protein</fullName>
    </submittedName>
</protein>
<evidence type="ECO:0000256" key="2">
    <source>
        <dbReference type="SAM" id="MobiDB-lite"/>
    </source>
</evidence>
<keyword evidence="5" id="KW-1185">Reference proteome</keyword>
<dbReference type="Gene3D" id="1.20.1600.10">
    <property type="entry name" value="Outer membrane efflux proteins (OEP)"/>
    <property type="match status" value="1"/>
</dbReference>
<dbReference type="Pfam" id="PF02321">
    <property type="entry name" value="OEP"/>
    <property type="match status" value="2"/>
</dbReference>